<keyword evidence="1" id="KW-0479">Metal-binding</keyword>
<feature type="domain" description="RING-type" evidence="6">
    <location>
        <begin position="277"/>
        <end position="325"/>
    </location>
</feature>
<dbReference type="PANTHER" id="PTHR14991:SF0">
    <property type="entry name" value="RING FINGER PROTEIN 32"/>
    <property type="match status" value="1"/>
</dbReference>
<dbReference type="SUPFAM" id="SSF57850">
    <property type="entry name" value="RING/U-box"/>
    <property type="match status" value="2"/>
</dbReference>
<dbReference type="InterPro" id="IPR042862">
    <property type="entry name" value="RNF32"/>
</dbReference>
<sequence length="342" mass="39425">MQKGRSSRADGRKQAVMAGALQDHIIRSVTHLQRPNLPSPSTRLTHTHTQTQTRREDEQEFVLDSPQPPLTLAQKLGLVAAPSSRRLTVDQWTEVKSRSLLNGDSTQPCIICTEEFRLQPQVLLSCSHVFHKACLRKFERFSGRKCCPLCRTEQYETRVIHDGARLYREKCALRIQAWWRGCVARKWYRGVRKVVPPNDPQLRRRFFEEKFQEMNESLVQSCSSDVDSFLREIDRSVAQSRDVFHLFDRLQSSARGVEEEVWMKAQEKAVQRDTRDCPICLTPLRSAHSSAPVVLLSCSHLFHQSCLRASEDFHQEGGATCPLCRCHYVSVPVYDFARYHTT</sequence>
<dbReference type="InterPro" id="IPR000048">
    <property type="entry name" value="IQ_motif_EF-hand-BS"/>
</dbReference>
<organism evidence="7 8">
    <name type="scientific">Pangasianodon hypophthalmus</name>
    <name type="common">Striped catfish</name>
    <name type="synonym">Helicophagus hypophthalmus</name>
    <dbReference type="NCBI Taxonomy" id="310915"/>
    <lineage>
        <taxon>Eukaryota</taxon>
        <taxon>Metazoa</taxon>
        <taxon>Chordata</taxon>
        <taxon>Craniata</taxon>
        <taxon>Vertebrata</taxon>
        <taxon>Euteleostomi</taxon>
        <taxon>Actinopterygii</taxon>
        <taxon>Neopterygii</taxon>
        <taxon>Teleostei</taxon>
        <taxon>Ostariophysi</taxon>
        <taxon>Siluriformes</taxon>
        <taxon>Pangasiidae</taxon>
        <taxon>Pangasianodon</taxon>
    </lineage>
</organism>
<dbReference type="OrthoDB" id="8062037at2759"/>
<name>A0A5N5PJ33_PANHP</name>
<dbReference type="CDD" id="cd16678">
    <property type="entry name" value="RING-H2_RNF32_rpt2"/>
    <property type="match status" value="1"/>
</dbReference>
<proteinExistence type="predicted"/>
<dbReference type="Pfam" id="PF00612">
    <property type="entry name" value="IQ"/>
    <property type="match status" value="1"/>
</dbReference>
<dbReference type="SMART" id="SM00184">
    <property type="entry name" value="RING"/>
    <property type="match status" value="2"/>
</dbReference>
<evidence type="ECO:0000313" key="7">
    <source>
        <dbReference type="EMBL" id="KAB5579744.1"/>
    </source>
</evidence>
<dbReference type="Proteomes" id="UP000327468">
    <property type="component" value="Chromosome 4"/>
</dbReference>
<protein>
    <recommendedName>
        <fullName evidence="6">RING-type domain-containing protein</fullName>
    </recommendedName>
</protein>
<dbReference type="CDD" id="cd16677">
    <property type="entry name" value="RING-H2_RNF32_rpt1"/>
    <property type="match status" value="1"/>
</dbReference>
<evidence type="ECO:0000256" key="3">
    <source>
        <dbReference type="ARBA" id="ARBA00022833"/>
    </source>
</evidence>
<dbReference type="PROSITE" id="PS50089">
    <property type="entry name" value="ZF_RING_2"/>
    <property type="match status" value="2"/>
</dbReference>
<keyword evidence="8" id="KW-1185">Reference proteome</keyword>
<dbReference type="GO" id="GO:0008270">
    <property type="term" value="F:zinc ion binding"/>
    <property type="evidence" value="ECO:0007669"/>
    <property type="project" value="UniProtKB-KW"/>
</dbReference>
<dbReference type="InterPro" id="IPR013083">
    <property type="entry name" value="Znf_RING/FYVE/PHD"/>
</dbReference>
<accession>A0A5N5PJ33</accession>
<feature type="region of interest" description="Disordered" evidence="5">
    <location>
        <begin position="32"/>
        <end position="58"/>
    </location>
</feature>
<feature type="domain" description="RING-type" evidence="6">
    <location>
        <begin position="109"/>
        <end position="151"/>
    </location>
</feature>
<gene>
    <name evidence="7" type="ORF">PHYPO_G00198540</name>
</gene>
<dbReference type="Gene3D" id="3.30.40.10">
    <property type="entry name" value="Zinc/RING finger domain, C3HC4 (zinc finger)"/>
    <property type="match status" value="2"/>
</dbReference>
<dbReference type="EMBL" id="VFJC01000005">
    <property type="protein sequence ID" value="KAB5579744.1"/>
    <property type="molecule type" value="Genomic_DNA"/>
</dbReference>
<dbReference type="PANTHER" id="PTHR14991">
    <property type="entry name" value="RING FINGER PROTEIN 32"/>
    <property type="match status" value="1"/>
</dbReference>
<keyword evidence="3" id="KW-0862">Zinc</keyword>
<dbReference type="PROSITE" id="PS50096">
    <property type="entry name" value="IQ"/>
    <property type="match status" value="1"/>
</dbReference>
<keyword evidence="2 4" id="KW-0863">Zinc-finger</keyword>
<dbReference type="AlphaFoldDB" id="A0A5N5PJ33"/>
<dbReference type="Pfam" id="PF13639">
    <property type="entry name" value="zf-RING_2"/>
    <property type="match status" value="2"/>
</dbReference>
<evidence type="ECO:0000256" key="4">
    <source>
        <dbReference type="PROSITE-ProRule" id="PRU00175"/>
    </source>
</evidence>
<evidence type="ECO:0000256" key="2">
    <source>
        <dbReference type="ARBA" id="ARBA00022771"/>
    </source>
</evidence>
<feature type="compositionally biased region" description="Low complexity" evidence="5">
    <location>
        <begin position="42"/>
        <end position="52"/>
    </location>
</feature>
<dbReference type="InterPro" id="IPR001841">
    <property type="entry name" value="Znf_RING"/>
</dbReference>
<evidence type="ECO:0000256" key="5">
    <source>
        <dbReference type="SAM" id="MobiDB-lite"/>
    </source>
</evidence>
<evidence type="ECO:0000313" key="8">
    <source>
        <dbReference type="Proteomes" id="UP000327468"/>
    </source>
</evidence>
<evidence type="ECO:0000256" key="1">
    <source>
        <dbReference type="ARBA" id="ARBA00022723"/>
    </source>
</evidence>
<reference evidence="7 8" key="1">
    <citation type="submission" date="2019-06" db="EMBL/GenBank/DDBJ databases">
        <title>A chromosome-scale genome assembly of the striped catfish, Pangasianodon hypophthalmus.</title>
        <authorList>
            <person name="Wen M."/>
            <person name="Zahm M."/>
            <person name="Roques C."/>
            <person name="Cabau C."/>
            <person name="Klopp C."/>
            <person name="Donnadieu C."/>
            <person name="Jouanno E."/>
            <person name="Avarre J.-C."/>
            <person name="Campet M."/>
            <person name="Ha T.T.T."/>
            <person name="Dugue R."/>
            <person name="Lampietro C."/>
            <person name="Louis A."/>
            <person name="Herpin A."/>
            <person name="Echchiki A."/>
            <person name="Berthelot C."/>
            <person name="Parey E."/>
            <person name="Roest-Crollius H."/>
            <person name="Braasch I."/>
            <person name="Postlethwait J."/>
            <person name="Bobe J."/>
            <person name="Montfort J."/>
            <person name="Bouchez O."/>
            <person name="Begum T."/>
            <person name="Schartl M."/>
            <person name="Guiguen Y."/>
        </authorList>
    </citation>
    <scope>NUCLEOTIDE SEQUENCE [LARGE SCALE GENOMIC DNA]</scope>
    <source>
        <strain evidence="7 8">Indonesia</strain>
        <tissue evidence="7">Blood</tissue>
    </source>
</reference>
<evidence type="ECO:0000259" key="6">
    <source>
        <dbReference type="PROSITE" id="PS50089"/>
    </source>
</evidence>
<comment type="caution">
    <text evidence="7">The sequence shown here is derived from an EMBL/GenBank/DDBJ whole genome shotgun (WGS) entry which is preliminary data.</text>
</comment>